<keyword evidence="1" id="KW-0472">Membrane</keyword>
<dbReference type="RefSeq" id="WP_264987074.1">
    <property type="nucleotide sequence ID" value="NZ_BRZA01000001.1"/>
</dbReference>
<sequence length="201" mass="23041">MQAMLLQRIMVQKWSIVFILIVCLCLHIFNLDTSSIGIAIVIFSTSIISSMYITDRKVNWQMFVNSLPISKKVQLQADFLYSYSYVALLSILLAPSYFAQSAASENFIEHFSMYCAYSSSAILIVAVQLYVQQLEETKSMRDSRLLVAMFLIFAVVFALHFYLSLVAAQLFIILVPTFISIIISLYIFRKCVLLYQEKECL</sequence>
<feature type="transmembrane region" description="Helical" evidence="1">
    <location>
        <begin position="111"/>
        <end position="131"/>
    </location>
</feature>
<feature type="transmembrane region" description="Helical" evidence="1">
    <location>
        <begin position="143"/>
        <end position="163"/>
    </location>
</feature>
<evidence type="ECO:0000256" key="1">
    <source>
        <dbReference type="SAM" id="Phobius"/>
    </source>
</evidence>
<organism evidence="2 3">
    <name type="scientific">Lysinibacillus piscis</name>
    <dbReference type="NCBI Taxonomy" id="2518931"/>
    <lineage>
        <taxon>Bacteria</taxon>
        <taxon>Bacillati</taxon>
        <taxon>Bacillota</taxon>
        <taxon>Bacilli</taxon>
        <taxon>Bacillales</taxon>
        <taxon>Bacillaceae</taxon>
        <taxon>Lysinibacillus</taxon>
    </lineage>
</organism>
<reference evidence="2" key="1">
    <citation type="submission" date="2022-08" db="EMBL/GenBank/DDBJ databases">
        <title>Draft genome sequence of Lysinibacillus sp. strain KH24.</title>
        <authorList>
            <person name="Kanbe H."/>
            <person name="Itoh H."/>
        </authorList>
    </citation>
    <scope>NUCLEOTIDE SEQUENCE</scope>
    <source>
        <strain evidence="2">KH24</strain>
    </source>
</reference>
<keyword evidence="3" id="KW-1185">Reference proteome</keyword>
<feature type="transmembrane region" description="Helical" evidence="1">
    <location>
        <begin position="169"/>
        <end position="188"/>
    </location>
</feature>
<dbReference type="InterPro" id="IPR025699">
    <property type="entry name" value="ABC2_memb-like"/>
</dbReference>
<evidence type="ECO:0000313" key="2">
    <source>
        <dbReference type="EMBL" id="GLC87348.1"/>
    </source>
</evidence>
<protein>
    <recommendedName>
        <fullName evidence="4">ABC-2 transporter permease</fullName>
    </recommendedName>
</protein>
<gene>
    <name evidence="2" type="ORF">LYSBPC_04750</name>
</gene>
<dbReference type="Pfam" id="PF13346">
    <property type="entry name" value="ABC2_membrane_5"/>
    <property type="match status" value="1"/>
</dbReference>
<name>A0ABQ5NGU7_9BACI</name>
<evidence type="ECO:0000313" key="3">
    <source>
        <dbReference type="Proteomes" id="UP001065593"/>
    </source>
</evidence>
<keyword evidence="1" id="KW-0812">Transmembrane</keyword>
<feature type="transmembrane region" description="Helical" evidence="1">
    <location>
        <begin position="12"/>
        <end position="29"/>
    </location>
</feature>
<keyword evidence="1" id="KW-1133">Transmembrane helix</keyword>
<comment type="caution">
    <text evidence="2">The sequence shown here is derived from an EMBL/GenBank/DDBJ whole genome shotgun (WGS) entry which is preliminary data.</text>
</comment>
<feature type="transmembrane region" description="Helical" evidence="1">
    <location>
        <begin position="79"/>
        <end position="99"/>
    </location>
</feature>
<accession>A0ABQ5NGU7</accession>
<proteinExistence type="predicted"/>
<dbReference type="EMBL" id="BRZA01000001">
    <property type="protein sequence ID" value="GLC87348.1"/>
    <property type="molecule type" value="Genomic_DNA"/>
</dbReference>
<evidence type="ECO:0008006" key="4">
    <source>
        <dbReference type="Google" id="ProtNLM"/>
    </source>
</evidence>
<dbReference type="Proteomes" id="UP001065593">
    <property type="component" value="Unassembled WGS sequence"/>
</dbReference>
<feature type="transmembrane region" description="Helical" evidence="1">
    <location>
        <begin position="35"/>
        <end position="53"/>
    </location>
</feature>